<dbReference type="Pfam" id="PF10824">
    <property type="entry name" value="T7SS_ESX_EspC"/>
    <property type="match status" value="1"/>
</dbReference>
<sequence length="378" mass="38841">MGGVVLAIKEAIEVVFAGKGWFDHVQGATDEKAKFVDQVLAGAGLGADALGTAQMVPTMAAKLYPKVAPVVEGAFPKAASFASKAIPKVAALETPIIGSTLLAINALSLTLGIGDPETGHRFEQGANKFKGVRDTLESATPTGQWVGDGSEAYRRQNERQQVRAEHMRSTDGKLKGVIASQADQVLMARRVLDGAATALTACIPAAISLGLTPVPPVGVPAQLSFETTVSNIALVTCGAALQMLNAAVLKNAMDITKASGDYAKDPHAAASGAKSGYLRVATGHVRALSSTQGQARGQIQAASTLTNGVSASMFANHGIACSAANTAVAMADSRRGSACSEMATASERLSDKLGIAADRYDSVDAAMSGRLGKQMHPR</sequence>
<gene>
    <name evidence="2" type="ORF">A5792_23930</name>
</gene>
<reference evidence="3" key="1">
    <citation type="submission" date="2016-06" db="EMBL/GenBank/DDBJ databases">
        <authorList>
            <person name="Sutton G."/>
            <person name="Brinkac L."/>
            <person name="Sanka R."/>
            <person name="Adams M."/>
            <person name="Lau E."/>
            <person name="Mehaffy C."/>
            <person name="Tameris M."/>
            <person name="Hatherill M."/>
            <person name="Hanekom W."/>
            <person name="Mahomed H."/>
            <person name="Mcshane H."/>
        </authorList>
    </citation>
    <scope>NUCLEOTIDE SEQUENCE [LARGE SCALE GENOMIC DNA]</scope>
    <source>
        <strain evidence="3">852002-51209_SCH5440388</strain>
    </source>
</reference>
<dbReference type="OrthoDB" id="4630679at2"/>
<dbReference type="EMBL" id="LZSO01000031">
    <property type="protein sequence ID" value="OBB26909.1"/>
    <property type="molecule type" value="Genomic_DNA"/>
</dbReference>
<evidence type="ECO:0000313" key="3">
    <source>
        <dbReference type="Proteomes" id="UP000093902"/>
    </source>
</evidence>
<comment type="caution">
    <text evidence="2">The sequence shown here is derived from an EMBL/GenBank/DDBJ whole genome shotgun (WGS) entry which is preliminary data.</text>
</comment>
<evidence type="ECO:0000259" key="1">
    <source>
        <dbReference type="Pfam" id="PF18879"/>
    </source>
</evidence>
<dbReference type="AlphaFoldDB" id="A0A1A0QZE5"/>
<dbReference type="InterPro" id="IPR043796">
    <property type="entry name" value="ESX-1_EspA/EspE-like"/>
</dbReference>
<dbReference type="Pfam" id="PF18879">
    <property type="entry name" value="EspA_EspE"/>
    <property type="match status" value="1"/>
</dbReference>
<accession>A0A1A0QZE5</accession>
<dbReference type="InterPro" id="IPR022536">
    <property type="entry name" value="EspC"/>
</dbReference>
<evidence type="ECO:0000313" key="2">
    <source>
        <dbReference type="EMBL" id="OBB26909.1"/>
    </source>
</evidence>
<dbReference type="GO" id="GO:0009306">
    <property type="term" value="P:protein secretion"/>
    <property type="evidence" value="ECO:0007669"/>
    <property type="project" value="InterPro"/>
</dbReference>
<organism evidence="2 3">
    <name type="scientific">Mycolicibacterium peregrinum</name>
    <name type="common">Mycobacterium peregrinum</name>
    <dbReference type="NCBI Taxonomy" id="43304"/>
    <lineage>
        <taxon>Bacteria</taxon>
        <taxon>Bacillati</taxon>
        <taxon>Actinomycetota</taxon>
        <taxon>Actinomycetes</taxon>
        <taxon>Mycobacteriales</taxon>
        <taxon>Mycobacteriaceae</taxon>
        <taxon>Mycolicibacterium</taxon>
    </lineage>
</organism>
<proteinExistence type="predicted"/>
<dbReference type="Proteomes" id="UP000093902">
    <property type="component" value="Unassembled WGS sequence"/>
</dbReference>
<protein>
    <recommendedName>
        <fullName evidence="1">ESX-1 secretion-associated protein EspA/EspE-like domain-containing protein</fullName>
    </recommendedName>
</protein>
<name>A0A1A0QZE5_MYCPR</name>
<feature type="domain" description="ESX-1 secretion-associated protein EspA/EspE-like" evidence="1">
    <location>
        <begin position="111"/>
        <end position="193"/>
    </location>
</feature>